<dbReference type="OrthoDB" id="429932at2759"/>
<organism evidence="1 2">
    <name type="scientific">Thalictrum thalictroides</name>
    <name type="common">Rue-anemone</name>
    <name type="synonym">Anemone thalictroides</name>
    <dbReference type="NCBI Taxonomy" id="46969"/>
    <lineage>
        <taxon>Eukaryota</taxon>
        <taxon>Viridiplantae</taxon>
        <taxon>Streptophyta</taxon>
        <taxon>Embryophyta</taxon>
        <taxon>Tracheophyta</taxon>
        <taxon>Spermatophyta</taxon>
        <taxon>Magnoliopsida</taxon>
        <taxon>Ranunculales</taxon>
        <taxon>Ranunculaceae</taxon>
        <taxon>Thalictroideae</taxon>
        <taxon>Thalictrum</taxon>
    </lineage>
</organism>
<dbReference type="AlphaFoldDB" id="A0A7J6X3G0"/>
<protein>
    <submittedName>
        <fullName evidence="1">Uncharacterized protein</fullName>
    </submittedName>
</protein>
<comment type="caution">
    <text evidence="1">The sequence shown here is derived from an EMBL/GenBank/DDBJ whole genome shotgun (WGS) entry which is preliminary data.</text>
</comment>
<sequence length="172" mass="19373">MFIGVDTGDTEQKLYLSPQIYFSGIFATSSRSTSELTRNHTMPESNDLSLDFVCCHPTDEVSFGEESDLLDNSFGNFGKLSSNRLSTSSAWSLLSPYSPLVSVAWKIGHYTDECAPNRNFVPCKSLGSFRDRERKGEILSYANMQSSFIEEDPGKIIPWFKELSFLINRLVK</sequence>
<evidence type="ECO:0000313" key="1">
    <source>
        <dbReference type="EMBL" id="KAF5204309.1"/>
    </source>
</evidence>
<dbReference type="Proteomes" id="UP000554482">
    <property type="component" value="Unassembled WGS sequence"/>
</dbReference>
<name>A0A7J6X3G0_THATH</name>
<reference evidence="1 2" key="1">
    <citation type="submission" date="2020-06" db="EMBL/GenBank/DDBJ databases">
        <title>Transcriptomic and genomic resources for Thalictrum thalictroides and T. hernandezii: Facilitating candidate gene discovery in an emerging model plant lineage.</title>
        <authorList>
            <person name="Arias T."/>
            <person name="Riano-Pachon D.M."/>
            <person name="Di Stilio V.S."/>
        </authorList>
    </citation>
    <scope>NUCLEOTIDE SEQUENCE [LARGE SCALE GENOMIC DNA]</scope>
    <source>
        <strain evidence="2">cv. WT478/WT964</strain>
        <tissue evidence="1">Leaves</tissue>
    </source>
</reference>
<accession>A0A7J6X3G0</accession>
<evidence type="ECO:0000313" key="2">
    <source>
        <dbReference type="Proteomes" id="UP000554482"/>
    </source>
</evidence>
<dbReference type="EMBL" id="JABWDY010005588">
    <property type="protein sequence ID" value="KAF5204309.1"/>
    <property type="molecule type" value="Genomic_DNA"/>
</dbReference>
<keyword evidence="2" id="KW-1185">Reference proteome</keyword>
<proteinExistence type="predicted"/>
<gene>
    <name evidence="1" type="ORF">FRX31_006103</name>
</gene>